<reference evidence="4 5" key="1">
    <citation type="submission" date="2015-08" db="EMBL/GenBank/DDBJ databases">
        <title>Complete genome sequence of Rufibacter tibetensis strain 1351t, a radiation-resistant bacterium from tibet plateau.</title>
        <authorList>
            <person name="Dai J."/>
        </authorList>
    </citation>
    <scope>NUCLEOTIDE SEQUENCE [LARGE SCALE GENOMIC DNA]</scope>
    <source>
        <strain evidence="4 5">1351</strain>
    </source>
</reference>
<feature type="chain" id="PRO_5006043025" evidence="2">
    <location>
        <begin position="25"/>
        <end position="663"/>
    </location>
</feature>
<dbReference type="InterPro" id="IPR013783">
    <property type="entry name" value="Ig-like_fold"/>
</dbReference>
<keyword evidence="2" id="KW-0732">Signal</keyword>
<dbReference type="GO" id="GO:0004553">
    <property type="term" value="F:hydrolase activity, hydrolyzing O-glycosyl compounds"/>
    <property type="evidence" value="ECO:0007669"/>
    <property type="project" value="InterPro"/>
</dbReference>
<dbReference type="InterPro" id="IPR004193">
    <property type="entry name" value="Glyco_hydro_13_N"/>
</dbReference>
<dbReference type="InterPro" id="IPR006047">
    <property type="entry name" value="GH13_cat_dom"/>
</dbReference>
<dbReference type="RefSeq" id="WP_062545946.1">
    <property type="nucleotide sequence ID" value="NZ_CP012643.1"/>
</dbReference>
<dbReference type="InterPro" id="IPR014756">
    <property type="entry name" value="Ig_E-set"/>
</dbReference>
<dbReference type="CDD" id="cd02860">
    <property type="entry name" value="E_set_Pullulanase"/>
    <property type="match status" value="1"/>
</dbReference>
<name>A0A0P0CXB4_9BACT</name>
<dbReference type="Proteomes" id="UP000061382">
    <property type="component" value="Chromosome"/>
</dbReference>
<feature type="domain" description="Glycosyl hydrolase family 13 catalytic" evidence="3">
    <location>
        <begin position="189"/>
        <end position="566"/>
    </location>
</feature>
<dbReference type="OrthoDB" id="9761875at2"/>
<evidence type="ECO:0000259" key="3">
    <source>
        <dbReference type="SMART" id="SM00642"/>
    </source>
</evidence>
<gene>
    <name evidence="4" type="ORF">DC20_12620</name>
</gene>
<dbReference type="STRING" id="512763.DC20_12620"/>
<keyword evidence="5" id="KW-1185">Reference proteome</keyword>
<dbReference type="EMBL" id="CP012643">
    <property type="protein sequence ID" value="ALJ01426.1"/>
    <property type="molecule type" value="Genomic_DNA"/>
</dbReference>
<dbReference type="CDD" id="cd11341">
    <property type="entry name" value="AmyAc_Pullulanase_LD-like"/>
    <property type="match status" value="1"/>
</dbReference>
<evidence type="ECO:0000256" key="2">
    <source>
        <dbReference type="SAM" id="SignalP"/>
    </source>
</evidence>
<dbReference type="PANTHER" id="PTHR43002">
    <property type="entry name" value="GLYCOGEN DEBRANCHING ENZYME"/>
    <property type="match status" value="1"/>
</dbReference>
<dbReference type="Pfam" id="PF21653">
    <property type="entry name" value="pulA_all-beta"/>
    <property type="match status" value="1"/>
</dbReference>
<dbReference type="SUPFAM" id="SSF81296">
    <property type="entry name" value="E set domains"/>
    <property type="match status" value="1"/>
</dbReference>
<evidence type="ECO:0000313" key="4">
    <source>
        <dbReference type="EMBL" id="ALJ01426.1"/>
    </source>
</evidence>
<sequence>MKRRKLLPVLFSFLFLMSSSTTWAQAHKFDQYPTPKQANLWTEYKPEGTTFKLWSPVAEEVVVKFYDKGYGGTVREKRSMRKGEKGLWRLVVKKNLQGVYYTYHVKVSGHWLDETPGIYATAVGVNGQRAMVLDLASTNPAGWAQDKGPTVKMPNEVVLWEAHVRDITSHASSGSSRVGKFLGLTEKGTKSPKGFSTGIDHMKELGVTHVHLLPSFDYRSIDESKLDQPQFNWGYDPQNYNVPEGSYSSDPYNAEVRIKEFKQMVKEFHDNQLGVVLDVVYNHTGLTKGSNFNLEFPDYYYRQKEDGHYSDASACGNETASERAMARKFIMESCKFWAKEYHIDGFRFDLMAIHDLETMNQLTAELKKINPNIIIYGEGWTAGSSPLPDYAKALKANTHQLTHTSAFSDDLRDAIKGSVFDEKSTGFVNGAKHTEESIKFGVVGSVPHPQVEIHHVNYSKAFWAREPWQAVNYVSCHDNLTLFDKLKVSRPDASPEELKKMNLLSDAIVLTSQGTPFLHAGAELLRTKNGEHNSYNLPDAINQINWDWKAEHPDVFTYYKNLIALRKAHPAFWMPTTQMVNHHLEFVTTEPGLVGYKLKDYAHGDSWKNILVYYNGREEAAEVPLHGEWTVAVEEEVIHLNGSRQVEGHILVPPVSMLVLFQK</sequence>
<dbReference type="GO" id="GO:0005975">
    <property type="term" value="P:carbohydrate metabolic process"/>
    <property type="evidence" value="ECO:0007669"/>
    <property type="project" value="InterPro"/>
</dbReference>
<evidence type="ECO:0000313" key="5">
    <source>
        <dbReference type="Proteomes" id="UP000061382"/>
    </source>
</evidence>
<organism evidence="4 5">
    <name type="scientific">Rufibacter tibetensis</name>
    <dbReference type="NCBI Taxonomy" id="512763"/>
    <lineage>
        <taxon>Bacteria</taxon>
        <taxon>Pseudomonadati</taxon>
        <taxon>Bacteroidota</taxon>
        <taxon>Cytophagia</taxon>
        <taxon>Cytophagales</taxon>
        <taxon>Hymenobacteraceae</taxon>
        <taxon>Rufibacter</taxon>
    </lineage>
</organism>
<dbReference type="InterPro" id="IPR049117">
    <property type="entry name" value="pulA_all-beta"/>
</dbReference>
<dbReference type="SMART" id="SM00642">
    <property type="entry name" value="Aamy"/>
    <property type="match status" value="1"/>
</dbReference>
<dbReference type="Gene3D" id="2.60.40.10">
    <property type="entry name" value="Immunoglobulins"/>
    <property type="match status" value="1"/>
</dbReference>
<dbReference type="PATRIC" id="fig|512763.3.peg.2768"/>
<feature type="signal peptide" evidence="2">
    <location>
        <begin position="1"/>
        <end position="24"/>
    </location>
</feature>
<protein>
    <submittedName>
        <fullName evidence="4">Pullulanase</fullName>
    </submittedName>
</protein>
<dbReference type="AlphaFoldDB" id="A0A0P0CXB4"/>
<dbReference type="Gene3D" id="2.60.40.1180">
    <property type="entry name" value="Golgi alpha-mannosidase II"/>
    <property type="match status" value="1"/>
</dbReference>
<comment type="similarity">
    <text evidence="1">Belongs to the glycosyl hydrolase 13 family.</text>
</comment>
<dbReference type="KEGG" id="rti:DC20_12620"/>
<dbReference type="InterPro" id="IPR017853">
    <property type="entry name" value="GH"/>
</dbReference>
<dbReference type="SUPFAM" id="SSF51445">
    <property type="entry name" value="(Trans)glycosidases"/>
    <property type="match status" value="1"/>
</dbReference>
<dbReference type="InterPro" id="IPR013780">
    <property type="entry name" value="Glyco_hydro_b"/>
</dbReference>
<accession>A0A0P0CXB4</accession>
<dbReference type="NCBIfam" id="TIGR02104">
    <property type="entry name" value="pulA_typeI"/>
    <property type="match status" value="1"/>
</dbReference>
<evidence type="ECO:0000256" key="1">
    <source>
        <dbReference type="ARBA" id="ARBA00008061"/>
    </source>
</evidence>
<dbReference type="SMR" id="A0A0P0CXB4"/>
<proteinExistence type="inferred from homology"/>
<dbReference type="Gene3D" id="3.20.20.80">
    <property type="entry name" value="Glycosidases"/>
    <property type="match status" value="1"/>
</dbReference>
<dbReference type="Pfam" id="PF00128">
    <property type="entry name" value="Alpha-amylase"/>
    <property type="match status" value="1"/>
</dbReference>
<dbReference type="Pfam" id="PF02922">
    <property type="entry name" value="CBM_48"/>
    <property type="match status" value="1"/>
</dbReference>
<dbReference type="InterPro" id="IPR011840">
    <property type="entry name" value="PulA_typeI"/>
</dbReference>